<evidence type="ECO:0000256" key="4">
    <source>
        <dbReference type="ARBA" id="ARBA00022741"/>
    </source>
</evidence>
<dbReference type="GO" id="GO:0071507">
    <property type="term" value="P:pheromone response MAPK cascade"/>
    <property type="evidence" value="ECO:0007669"/>
    <property type="project" value="EnsemblFungi"/>
</dbReference>
<dbReference type="GO" id="GO:0034307">
    <property type="term" value="P:regulation of ascospore formation"/>
    <property type="evidence" value="ECO:0007669"/>
    <property type="project" value="EnsemblFungi"/>
</dbReference>
<dbReference type="FunFam" id="3.30.200.20:FF:000040">
    <property type="entry name" value="Dual specificity mitogen-activated protein kinase kinase"/>
    <property type="match status" value="1"/>
</dbReference>
<dbReference type="GO" id="GO:0005737">
    <property type="term" value="C:cytoplasm"/>
    <property type="evidence" value="ECO:0007669"/>
    <property type="project" value="EnsemblFungi"/>
</dbReference>
<dbReference type="GO" id="GO:0032153">
    <property type="term" value="C:cell division site"/>
    <property type="evidence" value="ECO:0007669"/>
    <property type="project" value="EnsemblFungi"/>
</dbReference>
<dbReference type="GO" id="GO:0007124">
    <property type="term" value="P:pseudohyphal growth"/>
    <property type="evidence" value="ECO:0007669"/>
    <property type="project" value="EnsemblFungi"/>
</dbReference>
<dbReference type="GO" id="GO:0004674">
    <property type="term" value="F:protein serine/threonine kinase activity"/>
    <property type="evidence" value="ECO:0007669"/>
    <property type="project" value="UniProtKB-KW"/>
</dbReference>
<evidence type="ECO:0000256" key="1">
    <source>
        <dbReference type="ARBA" id="ARBA00022527"/>
    </source>
</evidence>
<dbReference type="GO" id="GO:0001402">
    <property type="term" value="P:signal transduction involved in filamentous growth"/>
    <property type="evidence" value="ECO:0007669"/>
    <property type="project" value="EnsemblFungi"/>
</dbReference>
<dbReference type="InterPro" id="IPR011009">
    <property type="entry name" value="Kinase-like_dom_sf"/>
</dbReference>
<dbReference type="SUPFAM" id="SSF56112">
    <property type="entry name" value="Protein kinase-like (PK-like)"/>
    <property type="match status" value="1"/>
</dbReference>
<evidence type="ECO:0000256" key="13">
    <source>
        <dbReference type="RuleBase" id="RU000304"/>
    </source>
</evidence>
<dbReference type="GeneID" id="30147523"/>
<feature type="region of interest" description="Disordered" evidence="14">
    <location>
        <begin position="1"/>
        <end position="72"/>
    </location>
</feature>
<dbReference type="SMART" id="SM00220">
    <property type="entry name" value="S_TKc"/>
    <property type="match status" value="1"/>
</dbReference>
<dbReference type="FunFam" id="1.10.510.10:FF:000921">
    <property type="entry name" value="Serine/threonine-protein kinase STE7"/>
    <property type="match status" value="1"/>
</dbReference>
<evidence type="ECO:0000256" key="9">
    <source>
        <dbReference type="ARBA" id="ARBA00049014"/>
    </source>
</evidence>
<evidence type="ECO:0000256" key="12">
    <source>
        <dbReference type="PROSITE-ProRule" id="PRU10141"/>
    </source>
</evidence>
<dbReference type="RefSeq" id="XP_018983293.1">
    <property type="nucleotide sequence ID" value="XM_019129670.1"/>
</dbReference>
<keyword evidence="5" id="KW-0418">Kinase</keyword>
<dbReference type="AlphaFoldDB" id="A0A1E3QJU4"/>
<dbReference type="PROSITE" id="PS00107">
    <property type="entry name" value="PROTEIN_KINASE_ATP"/>
    <property type="match status" value="1"/>
</dbReference>
<evidence type="ECO:0000256" key="11">
    <source>
        <dbReference type="ARBA" id="ARBA00051693"/>
    </source>
</evidence>
<comment type="catalytic activity">
    <reaction evidence="10">
        <text>L-threonyl-[protein] + ATP = O-phospho-L-threonyl-[protein] + ADP + H(+)</text>
        <dbReference type="Rhea" id="RHEA:46608"/>
        <dbReference type="Rhea" id="RHEA-COMP:11060"/>
        <dbReference type="Rhea" id="RHEA-COMP:11605"/>
        <dbReference type="ChEBI" id="CHEBI:15378"/>
        <dbReference type="ChEBI" id="CHEBI:30013"/>
        <dbReference type="ChEBI" id="CHEBI:30616"/>
        <dbReference type="ChEBI" id="CHEBI:61977"/>
        <dbReference type="ChEBI" id="CHEBI:456216"/>
        <dbReference type="EC" id="2.7.12.2"/>
    </reaction>
</comment>
<evidence type="ECO:0000256" key="14">
    <source>
        <dbReference type="SAM" id="MobiDB-lite"/>
    </source>
</evidence>
<dbReference type="EC" id="2.7.12.2" evidence="8"/>
<feature type="domain" description="Protein kinase" evidence="15">
    <location>
        <begin position="129"/>
        <end position="385"/>
    </location>
</feature>
<gene>
    <name evidence="16" type="ORF">BABINDRAFT_163016</name>
</gene>
<keyword evidence="3" id="KW-0808">Transferase</keyword>
<evidence type="ECO:0000256" key="8">
    <source>
        <dbReference type="ARBA" id="ARBA00038999"/>
    </source>
</evidence>
<name>A0A1E3QJU4_9ASCO</name>
<keyword evidence="4 12" id="KW-0547">Nucleotide-binding</keyword>
<dbReference type="Gene3D" id="1.10.510.10">
    <property type="entry name" value="Transferase(Phosphotransferase) domain 1"/>
    <property type="match status" value="1"/>
</dbReference>
<dbReference type="GO" id="GO:0001403">
    <property type="term" value="P:invasive growth in response to glucose limitation"/>
    <property type="evidence" value="ECO:0007669"/>
    <property type="project" value="EnsemblFungi"/>
</dbReference>
<evidence type="ECO:0000256" key="5">
    <source>
        <dbReference type="ARBA" id="ARBA00022777"/>
    </source>
</evidence>
<dbReference type="InterPro" id="IPR008271">
    <property type="entry name" value="Ser/Thr_kinase_AS"/>
</dbReference>
<proteinExistence type="inferred from homology"/>
<evidence type="ECO:0000256" key="10">
    <source>
        <dbReference type="ARBA" id="ARBA00049299"/>
    </source>
</evidence>
<evidence type="ECO:0000256" key="6">
    <source>
        <dbReference type="ARBA" id="ARBA00022840"/>
    </source>
</evidence>
<feature type="compositionally biased region" description="Polar residues" evidence="14">
    <location>
        <begin position="50"/>
        <end position="63"/>
    </location>
</feature>
<dbReference type="GO" id="GO:0043332">
    <property type="term" value="C:mating projection tip"/>
    <property type="evidence" value="ECO:0007669"/>
    <property type="project" value="EnsemblFungi"/>
</dbReference>
<protein>
    <recommendedName>
        <fullName evidence="8">mitogen-activated protein kinase kinase</fullName>
        <ecNumber evidence="8">2.7.12.2</ecNumber>
    </recommendedName>
</protein>
<evidence type="ECO:0000259" key="15">
    <source>
        <dbReference type="PROSITE" id="PS50011"/>
    </source>
</evidence>
<dbReference type="PANTHER" id="PTHR47448:SF1">
    <property type="entry name" value="SERINE_THREONINE-PROTEIN KINASE STE7 HOMOLOG"/>
    <property type="match status" value="1"/>
</dbReference>
<evidence type="ECO:0000313" key="16">
    <source>
        <dbReference type="EMBL" id="ODQ77965.1"/>
    </source>
</evidence>
<feature type="binding site" evidence="12">
    <location>
        <position position="158"/>
    </location>
    <ligand>
        <name>ATP</name>
        <dbReference type="ChEBI" id="CHEBI:30616"/>
    </ligand>
</feature>
<comment type="similarity">
    <text evidence="7">Belongs to the protein kinase superfamily. STE Ser/Thr protein kinase family. MAP kinase kinase subfamily.</text>
</comment>
<keyword evidence="17" id="KW-1185">Reference proteome</keyword>
<dbReference type="InterPro" id="IPR000719">
    <property type="entry name" value="Prot_kinase_dom"/>
</dbReference>
<keyword evidence="1 13" id="KW-0723">Serine/threonine-protein kinase</keyword>
<dbReference type="OrthoDB" id="10252354at2759"/>
<dbReference type="PROSITE" id="PS00108">
    <property type="entry name" value="PROTEIN_KINASE_ST"/>
    <property type="match status" value="1"/>
</dbReference>
<organism evidence="16 17">
    <name type="scientific">Babjeviella inositovora NRRL Y-12698</name>
    <dbReference type="NCBI Taxonomy" id="984486"/>
    <lineage>
        <taxon>Eukaryota</taxon>
        <taxon>Fungi</taxon>
        <taxon>Dikarya</taxon>
        <taxon>Ascomycota</taxon>
        <taxon>Saccharomycotina</taxon>
        <taxon>Pichiomycetes</taxon>
        <taxon>Serinales incertae sedis</taxon>
        <taxon>Babjeviella</taxon>
    </lineage>
</organism>
<dbReference type="Pfam" id="PF00069">
    <property type="entry name" value="Pkinase"/>
    <property type="match status" value="1"/>
</dbReference>
<comment type="catalytic activity">
    <reaction evidence="9">
        <text>L-seryl-[protein] + ATP = O-phospho-L-seryl-[protein] + ADP + H(+)</text>
        <dbReference type="Rhea" id="RHEA:17989"/>
        <dbReference type="Rhea" id="RHEA-COMP:9863"/>
        <dbReference type="Rhea" id="RHEA-COMP:11604"/>
        <dbReference type="ChEBI" id="CHEBI:15378"/>
        <dbReference type="ChEBI" id="CHEBI:29999"/>
        <dbReference type="ChEBI" id="CHEBI:30616"/>
        <dbReference type="ChEBI" id="CHEBI:83421"/>
        <dbReference type="ChEBI" id="CHEBI:456216"/>
        <dbReference type="EC" id="2.7.12.2"/>
    </reaction>
</comment>
<evidence type="ECO:0000313" key="17">
    <source>
        <dbReference type="Proteomes" id="UP000094336"/>
    </source>
</evidence>
<keyword evidence="6 12" id="KW-0067">ATP-binding</keyword>
<dbReference type="Proteomes" id="UP000094336">
    <property type="component" value="Unassembled WGS sequence"/>
</dbReference>
<evidence type="ECO:0000256" key="7">
    <source>
        <dbReference type="ARBA" id="ARBA00038035"/>
    </source>
</evidence>
<reference evidence="17" key="1">
    <citation type="submission" date="2016-05" db="EMBL/GenBank/DDBJ databases">
        <title>Comparative genomics of biotechnologically important yeasts.</title>
        <authorList>
            <consortium name="DOE Joint Genome Institute"/>
            <person name="Riley R."/>
            <person name="Haridas S."/>
            <person name="Wolfe K.H."/>
            <person name="Lopes M.R."/>
            <person name="Hittinger C.T."/>
            <person name="Goker M."/>
            <person name="Salamov A."/>
            <person name="Wisecaver J."/>
            <person name="Long T.M."/>
            <person name="Aerts A.L."/>
            <person name="Barry K."/>
            <person name="Choi C."/>
            <person name="Clum A."/>
            <person name="Coughlan A.Y."/>
            <person name="Deshpande S."/>
            <person name="Douglass A.P."/>
            <person name="Hanson S.J."/>
            <person name="Klenk H.-P."/>
            <person name="Labutti K."/>
            <person name="Lapidus A."/>
            <person name="Lindquist E."/>
            <person name="Lipzen A."/>
            <person name="Meier-Kolthoff J.P."/>
            <person name="Ohm R.A."/>
            <person name="Otillar R.P."/>
            <person name="Pangilinan J."/>
            <person name="Peng Y."/>
            <person name="Rokas A."/>
            <person name="Rosa C.A."/>
            <person name="Scheuner C."/>
            <person name="Sibirny A.A."/>
            <person name="Slot J.C."/>
            <person name="Stielow J.B."/>
            <person name="Sun H."/>
            <person name="Kurtzman C.P."/>
            <person name="Blackwell M."/>
            <person name="Grigoriev I.V."/>
            <person name="Jeffries T.W."/>
        </authorList>
    </citation>
    <scope>NUCLEOTIDE SEQUENCE [LARGE SCALE GENOMIC DNA]</scope>
    <source>
        <strain evidence="17">NRRL Y-12698</strain>
    </source>
</reference>
<dbReference type="PANTHER" id="PTHR47448">
    <property type="entry name" value="DUAL SPECIFICITY MITOGEN-ACTIVATED PROTEIN KINASE KINASE DSOR1-LIKE PROTEIN"/>
    <property type="match status" value="1"/>
</dbReference>
<dbReference type="EMBL" id="KV454437">
    <property type="protein sequence ID" value="ODQ77965.1"/>
    <property type="molecule type" value="Genomic_DNA"/>
</dbReference>
<dbReference type="PROSITE" id="PS50011">
    <property type="entry name" value="PROTEIN_KINASE_DOM"/>
    <property type="match status" value="1"/>
</dbReference>
<evidence type="ECO:0000256" key="2">
    <source>
        <dbReference type="ARBA" id="ARBA00022553"/>
    </source>
</evidence>
<sequence>MLRQPSSLSDRRNKKLPPAPLATLDSINLTLDPKSPHNASKFSNIRIEQVTPSQVTPSQTDFRTPNDHLLQPKSLKRKNLKHLKISGRPAENSQTPDARTPTELLILTLSGLDMNDLDTNKIFLNSADLLTLKTLGAGSSGTVSKVLHLPTKQTMAKKIIHIDATQTVQTQIVRELRIMGECNLPYIIGFFGLFLSEGHVIICMEYIDCGSLDKVLRLSGPFPEFMLKQVCYCVLQGLIYLYDTHKIIHRDVKPSNVLVNSRGEMKLCDFGVSRELINSLADTFVGTSTYMSPERIQGGVYSIKGDVWSLGLMLIELAAGSFPFGDNSTVAPEGILDLLQSIVNEEPPTLDRTRFSAPLCDFVDCCLRKEKQRSGPWELLDHPFLQGMSDGVYDKEIRAWAKKVRRIQKGKV</sequence>
<dbReference type="GO" id="GO:0000196">
    <property type="term" value="P:cell integrity MAPK cascade"/>
    <property type="evidence" value="ECO:0007669"/>
    <property type="project" value="EnsemblFungi"/>
</dbReference>
<dbReference type="GO" id="GO:0004708">
    <property type="term" value="F:MAP kinase kinase activity"/>
    <property type="evidence" value="ECO:0007669"/>
    <property type="project" value="UniProtKB-EC"/>
</dbReference>
<dbReference type="GO" id="GO:0005524">
    <property type="term" value="F:ATP binding"/>
    <property type="evidence" value="ECO:0007669"/>
    <property type="project" value="UniProtKB-UniRule"/>
</dbReference>
<keyword evidence="2" id="KW-0597">Phosphoprotein</keyword>
<dbReference type="Gene3D" id="3.30.200.20">
    <property type="entry name" value="Phosphorylase Kinase, domain 1"/>
    <property type="match status" value="1"/>
</dbReference>
<dbReference type="InterPro" id="IPR050915">
    <property type="entry name" value="MAP_kinase_kinase"/>
</dbReference>
<accession>A0A1E3QJU4</accession>
<comment type="catalytic activity">
    <reaction evidence="11">
        <text>L-tyrosyl-[protein] + ATP = O-phospho-L-tyrosyl-[protein] + ADP + H(+)</text>
        <dbReference type="Rhea" id="RHEA:10596"/>
        <dbReference type="Rhea" id="RHEA-COMP:10136"/>
        <dbReference type="Rhea" id="RHEA-COMP:20101"/>
        <dbReference type="ChEBI" id="CHEBI:15378"/>
        <dbReference type="ChEBI" id="CHEBI:30616"/>
        <dbReference type="ChEBI" id="CHEBI:46858"/>
        <dbReference type="ChEBI" id="CHEBI:61978"/>
        <dbReference type="ChEBI" id="CHEBI:456216"/>
        <dbReference type="EC" id="2.7.12.2"/>
    </reaction>
</comment>
<evidence type="ECO:0000256" key="3">
    <source>
        <dbReference type="ARBA" id="ARBA00022679"/>
    </source>
</evidence>
<dbReference type="InterPro" id="IPR017441">
    <property type="entry name" value="Protein_kinase_ATP_BS"/>
</dbReference>
<dbReference type="STRING" id="984486.A0A1E3QJU4"/>